<accession>A0A9Q1GRR1</accession>
<dbReference type="EMBL" id="JAKOGI010001423">
    <property type="protein sequence ID" value="KAJ8425696.1"/>
    <property type="molecule type" value="Genomic_DNA"/>
</dbReference>
<sequence length="216" mass="23368">MVKLHQLRVLTLGLSRTVILRVLNIHLKIAFYTEDLRYQDHQGLLKELSALIASPTIALILGLGHHFGLAGGRQNSQGHGSALLGLTSAMATCFLSTLDGPARSDGAKDHDLPNFSTMVHLAEESAAKKSTTKNRVVTEGSLAVRGTTQGSLWDPSAVGDPLPRQRPSSLQTADAGHAPRQLYLSRIGPWPSKGWERTLQPGYTRPRPSGRLRGSK</sequence>
<evidence type="ECO:0000256" key="1">
    <source>
        <dbReference type="SAM" id="MobiDB-lite"/>
    </source>
</evidence>
<dbReference type="AlphaFoldDB" id="A0A9Q1GRR1"/>
<name>A0A9Q1GRR1_9CARY</name>
<dbReference type="Proteomes" id="UP001153076">
    <property type="component" value="Unassembled WGS sequence"/>
</dbReference>
<proteinExistence type="predicted"/>
<gene>
    <name evidence="2" type="ORF">Cgig2_018918</name>
</gene>
<protein>
    <submittedName>
        <fullName evidence="2">Uncharacterized protein</fullName>
    </submittedName>
</protein>
<comment type="caution">
    <text evidence="2">The sequence shown here is derived from an EMBL/GenBank/DDBJ whole genome shotgun (WGS) entry which is preliminary data.</text>
</comment>
<organism evidence="2 3">
    <name type="scientific">Carnegiea gigantea</name>
    <dbReference type="NCBI Taxonomy" id="171969"/>
    <lineage>
        <taxon>Eukaryota</taxon>
        <taxon>Viridiplantae</taxon>
        <taxon>Streptophyta</taxon>
        <taxon>Embryophyta</taxon>
        <taxon>Tracheophyta</taxon>
        <taxon>Spermatophyta</taxon>
        <taxon>Magnoliopsida</taxon>
        <taxon>eudicotyledons</taxon>
        <taxon>Gunneridae</taxon>
        <taxon>Pentapetalae</taxon>
        <taxon>Caryophyllales</taxon>
        <taxon>Cactineae</taxon>
        <taxon>Cactaceae</taxon>
        <taxon>Cactoideae</taxon>
        <taxon>Echinocereeae</taxon>
        <taxon>Carnegiea</taxon>
    </lineage>
</organism>
<evidence type="ECO:0000313" key="2">
    <source>
        <dbReference type="EMBL" id="KAJ8425696.1"/>
    </source>
</evidence>
<evidence type="ECO:0000313" key="3">
    <source>
        <dbReference type="Proteomes" id="UP001153076"/>
    </source>
</evidence>
<reference evidence="2" key="1">
    <citation type="submission" date="2022-04" db="EMBL/GenBank/DDBJ databases">
        <title>Carnegiea gigantea Genome sequencing and assembly v2.</title>
        <authorList>
            <person name="Copetti D."/>
            <person name="Sanderson M.J."/>
            <person name="Burquez A."/>
            <person name="Wojciechowski M.F."/>
        </authorList>
    </citation>
    <scope>NUCLEOTIDE SEQUENCE</scope>
    <source>
        <strain evidence="2">SGP5-SGP5p</strain>
        <tissue evidence="2">Aerial part</tissue>
    </source>
</reference>
<feature type="region of interest" description="Disordered" evidence="1">
    <location>
        <begin position="147"/>
        <end position="216"/>
    </location>
</feature>
<keyword evidence="3" id="KW-1185">Reference proteome</keyword>